<evidence type="ECO:0000256" key="9">
    <source>
        <dbReference type="SAM" id="Phobius"/>
    </source>
</evidence>
<feature type="transmembrane region" description="Helical" evidence="9">
    <location>
        <begin position="165"/>
        <end position="183"/>
    </location>
</feature>
<feature type="transmembrane region" description="Helical" evidence="9">
    <location>
        <begin position="21"/>
        <end position="40"/>
    </location>
</feature>
<dbReference type="PANTHER" id="PTHR10050:SF46">
    <property type="entry name" value="PROTEIN O-MANNOSYL-TRANSFERASE 2"/>
    <property type="match status" value="1"/>
</dbReference>
<evidence type="ECO:0000256" key="8">
    <source>
        <dbReference type="ARBA" id="ARBA00023136"/>
    </source>
</evidence>
<comment type="similarity">
    <text evidence="3">Belongs to the glycosyltransferase 39 family.</text>
</comment>
<comment type="subcellular location">
    <subcellularLocation>
        <location evidence="1">Endomembrane system</location>
        <topology evidence="1">Multi-pass membrane protein</topology>
    </subcellularLocation>
</comment>
<feature type="transmembrane region" description="Helical" evidence="9">
    <location>
        <begin position="217"/>
        <end position="234"/>
    </location>
</feature>
<feature type="transmembrane region" description="Helical" evidence="9">
    <location>
        <begin position="366"/>
        <end position="383"/>
    </location>
</feature>
<comment type="pathway">
    <text evidence="2">Protein modification; protein glycosylation.</text>
</comment>
<accession>A0A6J6P477</accession>
<protein>
    <submittedName>
        <fullName evidence="12">Unannotated protein</fullName>
    </submittedName>
</protein>
<evidence type="ECO:0000256" key="3">
    <source>
        <dbReference type="ARBA" id="ARBA00007222"/>
    </source>
</evidence>
<keyword evidence="7 9" id="KW-1133">Transmembrane helix</keyword>
<evidence type="ECO:0000259" key="10">
    <source>
        <dbReference type="Pfam" id="PF02366"/>
    </source>
</evidence>
<feature type="transmembrane region" description="Helical" evidence="9">
    <location>
        <begin position="246"/>
        <end position="268"/>
    </location>
</feature>
<gene>
    <name evidence="12" type="ORF">UFOPK2370_01114</name>
</gene>
<feature type="transmembrane region" description="Helical" evidence="9">
    <location>
        <begin position="113"/>
        <end position="135"/>
    </location>
</feature>
<dbReference type="GO" id="GO:0012505">
    <property type="term" value="C:endomembrane system"/>
    <property type="evidence" value="ECO:0007669"/>
    <property type="project" value="UniProtKB-SubCell"/>
</dbReference>
<feature type="transmembrane region" description="Helical" evidence="9">
    <location>
        <begin position="142"/>
        <end position="159"/>
    </location>
</feature>
<feature type="transmembrane region" description="Helical" evidence="9">
    <location>
        <begin position="390"/>
        <end position="407"/>
    </location>
</feature>
<reference evidence="12" key="1">
    <citation type="submission" date="2020-05" db="EMBL/GenBank/DDBJ databases">
        <authorList>
            <person name="Chiriac C."/>
            <person name="Salcher M."/>
            <person name="Ghai R."/>
            <person name="Kavagutti S V."/>
        </authorList>
    </citation>
    <scope>NUCLEOTIDE SEQUENCE</scope>
</reference>
<dbReference type="Pfam" id="PF16192">
    <property type="entry name" value="PMT_4TMC"/>
    <property type="match status" value="1"/>
</dbReference>
<dbReference type="InterPro" id="IPR003342">
    <property type="entry name" value="ArnT-like_N"/>
</dbReference>
<feature type="transmembrane region" description="Helical" evidence="9">
    <location>
        <begin position="413"/>
        <end position="436"/>
    </location>
</feature>
<feature type="domain" description="ArnT-like N-terminal" evidence="10">
    <location>
        <begin position="25"/>
        <end position="262"/>
    </location>
</feature>
<dbReference type="Pfam" id="PF02366">
    <property type="entry name" value="PMT"/>
    <property type="match status" value="1"/>
</dbReference>
<dbReference type="AlphaFoldDB" id="A0A6J6P477"/>
<dbReference type="InterPro" id="IPR032421">
    <property type="entry name" value="PMT_4TMC"/>
</dbReference>
<evidence type="ECO:0000256" key="5">
    <source>
        <dbReference type="ARBA" id="ARBA00022679"/>
    </source>
</evidence>
<proteinExistence type="inferred from homology"/>
<evidence type="ECO:0000313" key="12">
    <source>
        <dbReference type="EMBL" id="CAB4693576.1"/>
    </source>
</evidence>
<evidence type="ECO:0000256" key="7">
    <source>
        <dbReference type="ARBA" id="ARBA00022989"/>
    </source>
</evidence>
<keyword evidence="8 9" id="KW-0472">Membrane</keyword>
<feature type="transmembrane region" description="Helical" evidence="9">
    <location>
        <begin position="195"/>
        <end position="211"/>
    </location>
</feature>
<dbReference type="InterPro" id="IPR027005">
    <property type="entry name" value="PMT-like"/>
</dbReference>
<name>A0A6J6P477_9ZZZZ</name>
<evidence type="ECO:0000256" key="6">
    <source>
        <dbReference type="ARBA" id="ARBA00022692"/>
    </source>
</evidence>
<evidence type="ECO:0000256" key="2">
    <source>
        <dbReference type="ARBA" id="ARBA00004922"/>
    </source>
</evidence>
<dbReference type="EMBL" id="CAEZXK010000043">
    <property type="protein sequence ID" value="CAB4693576.1"/>
    <property type="molecule type" value="Genomic_DNA"/>
</dbReference>
<organism evidence="12">
    <name type="scientific">freshwater metagenome</name>
    <dbReference type="NCBI Taxonomy" id="449393"/>
    <lineage>
        <taxon>unclassified sequences</taxon>
        <taxon>metagenomes</taxon>
        <taxon>ecological metagenomes</taxon>
    </lineage>
</organism>
<feature type="transmembrane region" description="Helical" evidence="9">
    <location>
        <begin position="448"/>
        <end position="470"/>
    </location>
</feature>
<dbReference type="PANTHER" id="PTHR10050">
    <property type="entry name" value="DOLICHYL-PHOSPHATE-MANNOSE--PROTEIN MANNOSYLTRANSFERASE"/>
    <property type="match status" value="1"/>
</dbReference>
<keyword evidence="4" id="KW-0328">Glycosyltransferase</keyword>
<evidence type="ECO:0000256" key="1">
    <source>
        <dbReference type="ARBA" id="ARBA00004127"/>
    </source>
</evidence>
<evidence type="ECO:0000256" key="4">
    <source>
        <dbReference type="ARBA" id="ARBA00022676"/>
    </source>
</evidence>
<dbReference type="GO" id="GO:0016020">
    <property type="term" value="C:membrane"/>
    <property type="evidence" value="ECO:0007669"/>
    <property type="project" value="InterPro"/>
</dbReference>
<dbReference type="UniPathway" id="UPA00378"/>
<dbReference type="GO" id="GO:0000030">
    <property type="term" value="F:mannosyltransferase activity"/>
    <property type="evidence" value="ECO:0007669"/>
    <property type="project" value="InterPro"/>
</dbReference>
<keyword evidence="6 9" id="KW-0812">Transmembrane</keyword>
<feature type="domain" description="Protein O-mannosyl-transferase C-terminal four TM" evidence="11">
    <location>
        <begin position="298"/>
        <end position="488"/>
    </location>
</feature>
<evidence type="ECO:0000259" key="11">
    <source>
        <dbReference type="Pfam" id="PF16192"/>
    </source>
</evidence>
<sequence length="489" mass="54823">MLAQLTKLAFEPRIRALFDRWAIWVIVALAGVLRFFDLGYPKKLVFDETYYVKDALSLTQGGFERNWPEGADDVLAAGQIPTMLETGSFVVHPPLGKWIIGAGMWLFGPGNSFGWRFSVALLGTLAVLLIMLIALKLFKSTMWVALAGFFFAIDGVAIVMARTALLDTILMFFVLLAFWFLLLDRERHFGRVFNRPWMLAAGIALGAATAVKWNGVYFLAFFGIYVVMTEVLGRKEFSILHFLKTAATKFLILVPIAFATYLASWTGWLTTSGGYDRGYADDVANRFTGLLAWVPIPLQSLWQYHVDAYNFHVGLRTEHSYASNPLTWLFMGRPTSFFYEGTAQGEGTCNAAGGCSSAITALGNPLIWWVAIAAIGFLLWLFVRKSDKTAGIILLGIAAGYLPWLIYLERTVFHFYVIAFEPFVILALVYAMATLWRSVGAQGRQRLFGAYAGYALASAAFSAFFLPIWLGTQTPYWFWLIHMWIPSWI</sequence>
<keyword evidence="5" id="KW-0808">Transferase</keyword>
<dbReference type="GO" id="GO:0006493">
    <property type="term" value="P:protein O-linked glycosylation"/>
    <property type="evidence" value="ECO:0007669"/>
    <property type="project" value="InterPro"/>
</dbReference>